<keyword evidence="2" id="KW-1185">Reference proteome</keyword>
<comment type="caution">
    <text evidence="1">The sequence shown here is derived from an EMBL/GenBank/DDBJ whole genome shotgun (WGS) entry which is preliminary data.</text>
</comment>
<dbReference type="CDD" id="cd09272">
    <property type="entry name" value="RNase_HI_RT_Ty1"/>
    <property type="match status" value="1"/>
</dbReference>
<reference evidence="1" key="1">
    <citation type="submission" date="2023-04" db="EMBL/GenBank/DDBJ databases">
        <title>Phytophthora fragariaefolia NBRC 109709.</title>
        <authorList>
            <person name="Ichikawa N."/>
            <person name="Sato H."/>
            <person name="Tonouchi N."/>
        </authorList>
    </citation>
    <scope>NUCLEOTIDE SEQUENCE</scope>
    <source>
        <strain evidence="1">NBRC 109709</strain>
    </source>
</reference>
<dbReference type="Proteomes" id="UP001165121">
    <property type="component" value="Unassembled WGS sequence"/>
</dbReference>
<proteinExistence type="predicted"/>
<dbReference type="PANTHER" id="PTHR11439:SF440">
    <property type="entry name" value="INTEGRASE CATALYTIC DOMAIN-CONTAINING PROTEIN"/>
    <property type="match status" value="1"/>
</dbReference>
<dbReference type="EMBL" id="BSXT01001594">
    <property type="protein sequence ID" value="GMF43844.1"/>
    <property type="molecule type" value="Genomic_DNA"/>
</dbReference>
<organism evidence="1 2">
    <name type="scientific">Phytophthora fragariaefolia</name>
    <dbReference type="NCBI Taxonomy" id="1490495"/>
    <lineage>
        <taxon>Eukaryota</taxon>
        <taxon>Sar</taxon>
        <taxon>Stramenopiles</taxon>
        <taxon>Oomycota</taxon>
        <taxon>Peronosporomycetes</taxon>
        <taxon>Peronosporales</taxon>
        <taxon>Peronosporaceae</taxon>
        <taxon>Phytophthora</taxon>
    </lineage>
</organism>
<dbReference type="AlphaFoldDB" id="A0A9W6XRM9"/>
<gene>
    <name evidence="1" type="ORF">Pfra01_001501000</name>
</gene>
<evidence type="ECO:0000313" key="2">
    <source>
        <dbReference type="Proteomes" id="UP001165121"/>
    </source>
</evidence>
<sequence length="204" mass="22518">MKPSRSVYSTNYLIPGESMQSLVVVIFVKLCVNHIPYALRSHCKMADRHLKLACYTDADFGGDKLDMKSVSGAVFSVNGMIVGWMCKKQRTAALSTGEAEFVAASCGGQELLGLKELLRELGMALQLPLILYMDNQAAIKQVQNEARSSRAKHVDVCLKFLQGYSAKKIIEPTYVETGEMIADLFTKALPAPRILKLRAACRLK</sequence>
<protein>
    <submittedName>
        <fullName evidence="1">Unnamed protein product</fullName>
    </submittedName>
</protein>
<dbReference type="OrthoDB" id="113257at2759"/>
<name>A0A9W6XRM9_9STRA</name>
<evidence type="ECO:0000313" key="1">
    <source>
        <dbReference type="EMBL" id="GMF43844.1"/>
    </source>
</evidence>
<accession>A0A9W6XRM9</accession>
<dbReference type="PANTHER" id="PTHR11439">
    <property type="entry name" value="GAG-POL-RELATED RETROTRANSPOSON"/>
    <property type="match status" value="1"/>
</dbReference>